<accession>A0A8D8Z0K6</accession>
<organism evidence="2">
    <name type="scientific">Cacopsylla melanoneura</name>
    <dbReference type="NCBI Taxonomy" id="428564"/>
    <lineage>
        <taxon>Eukaryota</taxon>
        <taxon>Metazoa</taxon>
        <taxon>Ecdysozoa</taxon>
        <taxon>Arthropoda</taxon>
        <taxon>Hexapoda</taxon>
        <taxon>Insecta</taxon>
        <taxon>Pterygota</taxon>
        <taxon>Neoptera</taxon>
        <taxon>Paraneoptera</taxon>
        <taxon>Hemiptera</taxon>
        <taxon>Sternorrhyncha</taxon>
        <taxon>Psylloidea</taxon>
        <taxon>Psyllidae</taxon>
        <taxon>Psyllinae</taxon>
        <taxon>Cacopsylla</taxon>
    </lineage>
</organism>
<dbReference type="AlphaFoldDB" id="A0A8D8Z0K6"/>
<keyword evidence="1" id="KW-0472">Membrane</keyword>
<name>A0A8D8Z0K6_9HEMI</name>
<keyword evidence="1" id="KW-0812">Transmembrane</keyword>
<protein>
    <submittedName>
        <fullName evidence="2">Uncharacterized protein</fullName>
    </submittedName>
</protein>
<evidence type="ECO:0000256" key="1">
    <source>
        <dbReference type="SAM" id="Phobius"/>
    </source>
</evidence>
<sequence>MVWNCEGREWCQSVFRMYKEVVDIDKINKLLKYDVILEKKERKILSLRLKCFMTNVIQLFWSLYLAAILGQIQQYSVKEIKMSGMESSQISIKGHLKSTFL</sequence>
<feature type="transmembrane region" description="Helical" evidence="1">
    <location>
        <begin position="52"/>
        <end position="72"/>
    </location>
</feature>
<evidence type="ECO:0000313" key="2">
    <source>
        <dbReference type="EMBL" id="CAG6738400.1"/>
    </source>
</evidence>
<keyword evidence="1" id="KW-1133">Transmembrane helix</keyword>
<dbReference type="EMBL" id="HBUF01407633">
    <property type="protein sequence ID" value="CAG6738400.1"/>
    <property type="molecule type" value="Transcribed_RNA"/>
</dbReference>
<proteinExistence type="predicted"/>
<reference evidence="2" key="1">
    <citation type="submission" date="2021-05" db="EMBL/GenBank/DDBJ databases">
        <authorList>
            <person name="Alioto T."/>
            <person name="Alioto T."/>
            <person name="Gomez Garrido J."/>
        </authorList>
    </citation>
    <scope>NUCLEOTIDE SEQUENCE</scope>
</reference>